<feature type="binding site" evidence="9">
    <location>
        <position position="197"/>
    </location>
    <ligand>
        <name>NADPH</name>
        <dbReference type="ChEBI" id="CHEBI:57783"/>
    </ligand>
</feature>
<dbReference type="SUPFAM" id="SSF69055">
    <property type="entry name" value="1-deoxy-D-xylulose-5-phosphate reductoisomerase, C-terminal domain"/>
    <property type="match status" value="1"/>
</dbReference>
<dbReference type="PANTHER" id="PTHR30525:SF0">
    <property type="entry name" value="1-DEOXY-D-XYLULOSE 5-PHOSPHATE REDUCTOISOMERASE, CHLOROPLASTIC"/>
    <property type="match status" value="1"/>
</dbReference>
<evidence type="ECO:0000256" key="4">
    <source>
        <dbReference type="ARBA" id="ARBA00022857"/>
    </source>
</evidence>
<feature type="binding site" evidence="9">
    <location>
        <position position="213"/>
    </location>
    <ligand>
        <name>1-deoxy-D-xylulose 5-phosphate</name>
        <dbReference type="ChEBI" id="CHEBI:57792"/>
    </ligand>
</feature>
<dbReference type="STRING" id="926567.TheveDRAFT_0925"/>
<evidence type="ECO:0000256" key="8">
    <source>
        <dbReference type="ARBA" id="ARBA00048543"/>
    </source>
</evidence>
<dbReference type="HAMAP" id="MF_00183">
    <property type="entry name" value="DXP_reductoisom"/>
    <property type="match status" value="1"/>
</dbReference>
<dbReference type="GO" id="GO:0051484">
    <property type="term" value="P:isopentenyl diphosphate biosynthetic process, methylerythritol 4-phosphate pathway involved in terpenoid biosynthetic process"/>
    <property type="evidence" value="ECO:0007669"/>
    <property type="project" value="TreeGrafter"/>
</dbReference>
<keyword evidence="6 9" id="KW-0464">Manganese</keyword>
<reference evidence="13 14" key="1">
    <citation type="submission" date="2011-10" db="EMBL/GenBank/DDBJ databases">
        <title>The Noncontiguous Finished genome of Thermanaerovibrio velox DSM 12556.</title>
        <authorList>
            <consortium name="US DOE Joint Genome Institute (JGI-PGF)"/>
            <person name="Lucas S."/>
            <person name="Copeland A."/>
            <person name="Lapidus A."/>
            <person name="Glavina del Rio T."/>
            <person name="Dalin E."/>
            <person name="Tice H."/>
            <person name="Bruce D."/>
            <person name="Goodwin L."/>
            <person name="Pitluck S."/>
            <person name="Peters L."/>
            <person name="Mikhailova N."/>
            <person name="Teshima H."/>
            <person name="Kyrpides N."/>
            <person name="Mavromatis K."/>
            <person name="Ivanova N."/>
            <person name="Markowitz V."/>
            <person name="Cheng J.-F."/>
            <person name="Hugenholtz P."/>
            <person name="Woyke T."/>
            <person name="Wu D."/>
            <person name="Spring S."/>
            <person name="Brambilla E.-M."/>
            <person name="Klenk H.-P."/>
            <person name="Eisen J.A."/>
        </authorList>
    </citation>
    <scope>NUCLEOTIDE SEQUENCE [LARGE SCALE GENOMIC DNA]</scope>
    <source>
        <strain evidence="13 14">DSM 12556</strain>
    </source>
</reference>
<feature type="binding site" evidence="9">
    <location>
        <position position="119"/>
    </location>
    <ligand>
        <name>NADPH</name>
        <dbReference type="ChEBI" id="CHEBI:57783"/>
    </ligand>
</feature>
<keyword evidence="14" id="KW-1185">Reference proteome</keyword>
<comment type="function">
    <text evidence="9">Catalyzes the NADPH-dependent rearrangement and reduction of 1-deoxy-D-xylulose-5-phosphate (DXP) to 2-C-methyl-D-erythritol 4-phosphate (MEP).</text>
</comment>
<feature type="domain" description="DXP reductoisomerase C-terminal" evidence="12">
    <location>
        <begin position="253"/>
        <end position="370"/>
    </location>
</feature>
<gene>
    <name evidence="9" type="primary">dxr</name>
    <name evidence="13" type="ORF">TheveDRAFT_0925</name>
</gene>
<feature type="binding site" evidence="9">
    <location>
        <position position="16"/>
    </location>
    <ligand>
        <name>NADPH</name>
        <dbReference type="ChEBI" id="CHEBI:57783"/>
    </ligand>
</feature>
<dbReference type="Gene3D" id="3.40.50.720">
    <property type="entry name" value="NAD(P)-binding Rossmann-like Domain"/>
    <property type="match status" value="1"/>
</dbReference>
<dbReference type="AlphaFoldDB" id="H0URX2"/>
<dbReference type="Proteomes" id="UP000005730">
    <property type="component" value="Chromosome"/>
</dbReference>
<dbReference type="HOGENOM" id="CLU_035714_4_0_0"/>
<dbReference type="InterPro" id="IPR003821">
    <property type="entry name" value="DXP_reductoisomerase"/>
</dbReference>
<dbReference type="PANTHER" id="PTHR30525">
    <property type="entry name" value="1-DEOXY-D-XYLULOSE 5-PHOSPHATE REDUCTOISOMERASE"/>
    <property type="match status" value="1"/>
</dbReference>
<feature type="binding site" evidence="9">
    <location>
        <position position="204"/>
    </location>
    <ligand>
        <name>1-deoxy-D-xylulose 5-phosphate</name>
        <dbReference type="ChEBI" id="CHEBI:57792"/>
    </ligand>
</feature>
<dbReference type="Pfam" id="PF08436">
    <property type="entry name" value="DXP_redisom_C"/>
    <property type="match status" value="1"/>
</dbReference>
<evidence type="ECO:0000313" key="14">
    <source>
        <dbReference type="Proteomes" id="UP000005730"/>
    </source>
</evidence>
<dbReference type="eggNOG" id="COG0743">
    <property type="taxonomic scope" value="Bacteria"/>
</dbReference>
<evidence type="ECO:0000256" key="6">
    <source>
        <dbReference type="ARBA" id="ARBA00023211"/>
    </source>
</evidence>
<feature type="domain" description="1-deoxy-D-xylulose 5-phosphate reductoisomerase C-terminal" evidence="11">
    <location>
        <begin position="140"/>
        <end position="221"/>
    </location>
</feature>
<feature type="binding site" evidence="9">
    <location>
        <position position="191"/>
    </location>
    <ligand>
        <name>1-deoxy-D-xylulose 5-phosphate</name>
        <dbReference type="ChEBI" id="CHEBI:57792"/>
    </ligand>
</feature>
<evidence type="ECO:0000256" key="1">
    <source>
        <dbReference type="ARBA" id="ARBA00005094"/>
    </source>
</evidence>
<evidence type="ECO:0000259" key="11">
    <source>
        <dbReference type="Pfam" id="PF08436"/>
    </source>
</evidence>
<protein>
    <recommendedName>
        <fullName evidence="9">1-deoxy-D-xylulose 5-phosphate reductoisomerase</fullName>
        <shortName evidence="9">DXP reductoisomerase</shortName>
        <ecNumber evidence="9">1.1.1.267</ecNumber>
    </recommendedName>
    <alternativeName>
        <fullName evidence="9">1-deoxyxylulose-5-phosphate reductoisomerase</fullName>
    </alternativeName>
    <alternativeName>
        <fullName evidence="9">2-C-methyl-D-erythritol 4-phosphate synthase</fullName>
    </alternativeName>
</protein>
<feature type="binding site" evidence="9">
    <location>
        <position position="209"/>
    </location>
    <ligand>
        <name>1-deoxy-D-xylulose 5-phosphate</name>
        <dbReference type="ChEBI" id="CHEBI:57792"/>
    </ligand>
</feature>
<sequence>MLTPVRVGIVGATGSVGKAFCDVCALYPDRFKVVAMASGRNVSGLVSLAKKFGCEAICSFSGDPSVVSFEGRVYGGSLGLMEMIQRENVQHWAFLASGTQCVPHFDLAVSMGIDVSIANKESIVVAGPWILGKARPGQVRPVDSEHSAIWQCIMGEPSEVERVILTASGGPFRDVPLDRLKHVTPSEALAHPVWSMGAKITVDSATMANKGIECIEAMRLFDIPMDRVDALIHPRSQVHGMVMFKDGTYKMVLSRADMRLPAAMALSYPERLPLADHLAPVAISDWDLCFREVEKDRFQAFFLAKEAGKKDGPYPALYVGADEVAVESFLTGRIAFDQIPRVLEDVMSSYSGPAPGSVDEALALVEHGREMALKVCESLGRL</sequence>
<organism evidence="13 14">
    <name type="scientific">Thermanaerovibrio velox DSM 12556</name>
    <dbReference type="NCBI Taxonomy" id="926567"/>
    <lineage>
        <taxon>Bacteria</taxon>
        <taxon>Thermotogati</taxon>
        <taxon>Synergistota</taxon>
        <taxon>Synergistia</taxon>
        <taxon>Synergistales</taxon>
        <taxon>Synergistaceae</taxon>
        <taxon>Thermanaerovibrio</taxon>
    </lineage>
</organism>
<feature type="binding site" evidence="9">
    <location>
        <position position="13"/>
    </location>
    <ligand>
        <name>NADPH</name>
        <dbReference type="ChEBI" id="CHEBI:57783"/>
    </ligand>
</feature>
<feature type="binding site" evidence="9">
    <location>
        <position position="14"/>
    </location>
    <ligand>
        <name>NADPH</name>
        <dbReference type="ChEBI" id="CHEBI:57783"/>
    </ligand>
</feature>
<dbReference type="SUPFAM" id="SSF51735">
    <property type="entry name" value="NAD(P)-binding Rossmann-fold domains"/>
    <property type="match status" value="1"/>
</dbReference>
<evidence type="ECO:0000256" key="7">
    <source>
        <dbReference type="ARBA" id="ARBA00023229"/>
    </source>
</evidence>
<dbReference type="InterPro" id="IPR013512">
    <property type="entry name" value="DXP_reductoisomerase_N"/>
</dbReference>
<accession>H0URX2</accession>
<comment type="catalytic activity">
    <reaction evidence="8">
        <text>2-C-methyl-D-erythritol 4-phosphate + NADP(+) = 1-deoxy-D-xylulose 5-phosphate + NADPH + H(+)</text>
        <dbReference type="Rhea" id="RHEA:13717"/>
        <dbReference type="ChEBI" id="CHEBI:15378"/>
        <dbReference type="ChEBI" id="CHEBI:57783"/>
        <dbReference type="ChEBI" id="CHEBI:57792"/>
        <dbReference type="ChEBI" id="CHEBI:58262"/>
        <dbReference type="ChEBI" id="CHEBI:58349"/>
        <dbReference type="EC" id="1.1.1.267"/>
    </reaction>
    <physiologicalReaction direction="right-to-left" evidence="8">
        <dbReference type="Rhea" id="RHEA:13719"/>
    </physiologicalReaction>
</comment>
<dbReference type="UniPathway" id="UPA00056">
    <property type="reaction ID" value="UER00092"/>
</dbReference>
<evidence type="ECO:0000256" key="5">
    <source>
        <dbReference type="ARBA" id="ARBA00023002"/>
    </source>
</evidence>
<feature type="binding site" evidence="9">
    <location>
        <position position="143"/>
    </location>
    <ligand>
        <name>Mn(2+)</name>
        <dbReference type="ChEBI" id="CHEBI:29035"/>
    </ligand>
</feature>
<comment type="similarity">
    <text evidence="2 9">Belongs to the DXR family.</text>
</comment>
<keyword evidence="5 9" id="KW-0560">Oxidoreductase</keyword>
<dbReference type="GO" id="GO:0070402">
    <property type="term" value="F:NADPH binding"/>
    <property type="evidence" value="ECO:0007669"/>
    <property type="project" value="InterPro"/>
</dbReference>
<feature type="binding site" evidence="9">
    <location>
        <position position="145"/>
    </location>
    <ligand>
        <name>Mn(2+)</name>
        <dbReference type="ChEBI" id="CHEBI:29035"/>
    </ligand>
</feature>
<evidence type="ECO:0000256" key="2">
    <source>
        <dbReference type="ARBA" id="ARBA00006825"/>
    </source>
</evidence>
<feature type="binding site" evidence="9">
    <location>
        <position position="168"/>
    </location>
    <ligand>
        <name>1-deoxy-D-xylulose 5-phosphate</name>
        <dbReference type="ChEBI" id="CHEBI:57792"/>
    </ligand>
</feature>
<feature type="binding site" evidence="9">
    <location>
        <position position="40"/>
    </location>
    <ligand>
        <name>NADPH</name>
        <dbReference type="ChEBI" id="CHEBI:57783"/>
    </ligand>
</feature>
<dbReference type="Gene3D" id="1.10.1740.10">
    <property type="match status" value="1"/>
</dbReference>
<keyword evidence="9" id="KW-0460">Magnesium</keyword>
<feature type="binding site" evidence="9">
    <location>
        <position position="213"/>
    </location>
    <ligand>
        <name>Mn(2+)</name>
        <dbReference type="ChEBI" id="CHEBI:29035"/>
    </ligand>
</feature>
<feature type="binding site" evidence="9">
    <location>
        <position position="144"/>
    </location>
    <ligand>
        <name>1-deoxy-D-xylulose 5-phosphate</name>
        <dbReference type="ChEBI" id="CHEBI:57792"/>
    </ligand>
</feature>
<dbReference type="PIRSF" id="PIRSF006205">
    <property type="entry name" value="Dxp_reductismrs"/>
    <property type="match status" value="1"/>
</dbReference>
<dbReference type="InterPro" id="IPR036291">
    <property type="entry name" value="NAD(P)-bd_dom_sf"/>
</dbReference>
<feature type="binding site" evidence="9">
    <location>
        <position position="120"/>
    </location>
    <ligand>
        <name>1-deoxy-D-xylulose 5-phosphate</name>
        <dbReference type="ChEBI" id="CHEBI:57792"/>
    </ligand>
</feature>
<dbReference type="InterPro" id="IPR013644">
    <property type="entry name" value="DXP_reductoisomerase_C"/>
</dbReference>
<proteinExistence type="inferred from homology"/>
<dbReference type="InterPro" id="IPR026877">
    <property type="entry name" value="DXPR_C"/>
</dbReference>
<dbReference type="GO" id="GO:0016853">
    <property type="term" value="F:isomerase activity"/>
    <property type="evidence" value="ECO:0007669"/>
    <property type="project" value="UniProtKB-KW"/>
</dbReference>
<evidence type="ECO:0000259" key="12">
    <source>
        <dbReference type="Pfam" id="PF13288"/>
    </source>
</evidence>
<comment type="pathway">
    <text evidence="1 9">Isoprenoid biosynthesis; isopentenyl diphosphate biosynthesis via DXP pathway; isopentenyl diphosphate from 1-deoxy-D-xylulose 5-phosphate: step 1/6.</text>
</comment>
<dbReference type="EMBL" id="CM001377">
    <property type="protein sequence ID" value="EHM10061.1"/>
    <property type="molecule type" value="Genomic_DNA"/>
</dbReference>
<feature type="binding site" evidence="9">
    <location>
        <position position="210"/>
    </location>
    <ligand>
        <name>1-deoxy-D-xylulose 5-phosphate</name>
        <dbReference type="ChEBI" id="CHEBI:57792"/>
    </ligand>
</feature>
<keyword evidence="4 9" id="KW-0521">NADP</keyword>
<comment type="cofactor">
    <cofactor evidence="9">
        <name>Mg(2+)</name>
        <dbReference type="ChEBI" id="CHEBI:18420"/>
    </cofactor>
    <cofactor evidence="9">
        <name>Mn(2+)</name>
        <dbReference type="ChEBI" id="CHEBI:29035"/>
    </cofactor>
</comment>
<feature type="binding site" evidence="9">
    <location>
        <position position="121"/>
    </location>
    <ligand>
        <name>NADPH</name>
        <dbReference type="ChEBI" id="CHEBI:57783"/>
    </ligand>
</feature>
<feature type="binding site" evidence="9">
    <location>
        <position position="41"/>
    </location>
    <ligand>
        <name>NADPH</name>
        <dbReference type="ChEBI" id="CHEBI:57783"/>
    </ligand>
</feature>
<keyword evidence="13" id="KW-0413">Isomerase</keyword>
<feature type="domain" description="1-deoxy-D-xylulose 5-phosphate reductoisomerase N-terminal" evidence="10">
    <location>
        <begin position="8"/>
        <end position="127"/>
    </location>
</feature>
<dbReference type="Pfam" id="PF13288">
    <property type="entry name" value="DXPR_C"/>
    <property type="match status" value="1"/>
</dbReference>
<evidence type="ECO:0000256" key="9">
    <source>
        <dbReference type="HAMAP-Rule" id="MF_00183"/>
    </source>
</evidence>
<dbReference type="EC" id="1.1.1.267" evidence="9"/>
<name>H0URX2_9BACT</name>
<feature type="binding site" evidence="9">
    <location>
        <position position="39"/>
    </location>
    <ligand>
        <name>NADPH</name>
        <dbReference type="ChEBI" id="CHEBI:57783"/>
    </ligand>
</feature>
<dbReference type="Pfam" id="PF02670">
    <property type="entry name" value="DXP_reductoisom"/>
    <property type="match status" value="1"/>
</dbReference>
<keyword evidence="3 9" id="KW-0479">Metal-binding</keyword>
<feature type="binding site" evidence="9">
    <location>
        <position position="15"/>
    </location>
    <ligand>
        <name>NADPH</name>
        <dbReference type="ChEBI" id="CHEBI:57783"/>
    </ligand>
</feature>
<evidence type="ECO:0000259" key="10">
    <source>
        <dbReference type="Pfam" id="PF02670"/>
    </source>
</evidence>
<dbReference type="InterPro" id="IPR036169">
    <property type="entry name" value="DXPR_C_sf"/>
</dbReference>
<evidence type="ECO:0000313" key="13">
    <source>
        <dbReference type="EMBL" id="EHM10061.1"/>
    </source>
</evidence>
<feature type="binding site" evidence="9">
    <location>
        <position position="145"/>
    </location>
    <ligand>
        <name>1-deoxy-D-xylulose 5-phosphate</name>
        <dbReference type="ChEBI" id="CHEBI:57792"/>
    </ligand>
</feature>
<evidence type="ECO:0000256" key="3">
    <source>
        <dbReference type="ARBA" id="ARBA00022723"/>
    </source>
</evidence>
<dbReference type="GO" id="GO:0030145">
    <property type="term" value="F:manganese ion binding"/>
    <property type="evidence" value="ECO:0007669"/>
    <property type="project" value="TreeGrafter"/>
</dbReference>
<keyword evidence="7 9" id="KW-0414">Isoprene biosynthesis</keyword>
<dbReference type="GO" id="GO:0030604">
    <property type="term" value="F:1-deoxy-D-xylulose-5-phosphate reductoisomerase activity"/>
    <property type="evidence" value="ECO:0007669"/>
    <property type="project" value="UniProtKB-UniRule"/>
</dbReference>
<dbReference type="SUPFAM" id="SSF55347">
    <property type="entry name" value="Glyceraldehyde-3-phosphate dehydrogenase-like, C-terminal domain"/>
    <property type="match status" value="1"/>
</dbReference>